<keyword evidence="3" id="KW-0804">Transcription</keyword>
<evidence type="ECO:0000313" key="5">
    <source>
        <dbReference type="EMBL" id="GLS19866.1"/>
    </source>
</evidence>
<gene>
    <name evidence="5" type="ORF">GCM10007874_28830</name>
</gene>
<proteinExistence type="predicted"/>
<reference evidence="6" key="1">
    <citation type="journal article" date="2019" name="Int. J. Syst. Evol. Microbiol.">
        <title>The Global Catalogue of Microorganisms (GCM) 10K type strain sequencing project: providing services to taxonomists for standard genome sequencing and annotation.</title>
        <authorList>
            <consortium name="The Broad Institute Genomics Platform"/>
            <consortium name="The Broad Institute Genome Sequencing Center for Infectious Disease"/>
            <person name="Wu L."/>
            <person name="Ma J."/>
        </authorList>
    </citation>
    <scope>NUCLEOTIDE SEQUENCE [LARGE SCALE GENOMIC DNA]</scope>
    <source>
        <strain evidence="6">NBRC 101365</strain>
    </source>
</reference>
<dbReference type="InterPro" id="IPR036390">
    <property type="entry name" value="WH_DNA-bd_sf"/>
</dbReference>
<dbReference type="InterPro" id="IPR036388">
    <property type="entry name" value="WH-like_DNA-bd_sf"/>
</dbReference>
<evidence type="ECO:0000256" key="1">
    <source>
        <dbReference type="ARBA" id="ARBA00023015"/>
    </source>
</evidence>
<dbReference type="SUPFAM" id="SSF46785">
    <property type="entry name" value="Winged helix' DNA-binding domain"/>
    <property type="match status" value="1"/>
</dbReference>
<dbReference type="Gene3D" id="2.60.120.10">
    <property type="entry name" value="Jelly Rolls"/>
    <property type="match status" value="1"/>
</dbReference>
<keyword evidence="2" id="KW-0238">DNA-binding</keyword>
<dbReference type="EMBL" id="BSPC01000025">
    <property type="protein sequence ID" value="GLS19866.1"/>
    <property type="molecule type" value="Genomic_DNA"/>
</dbReference>
<keyword evidence="6" id="KW-1185">Reference proteome</keyword>
<evidence type="ECO:0000256" key="2">
    <source>
        <dbReference type="ARBA" id="ARBA00023125"/>
    </source>
</evidence>
<dbReference type="InterPro" id="IPR014710">
    <property type="entry name" value="RmlC-like_jellyroll"/>
</dbReference>
<comment type="caution">
    <text evidence="5">The sequence shown here is derived from an EMBL/GenBank/DDBJ whole genome shotgun (WGS) entry which is preliminary data.</text>
</comment>
<dbReference type="Proteomes" id="UP001156882">
    <property type="component" value="Unassembled WGS sequence"/>
</dbReference>
<dbReference type="Gene3D" id="1.10.10.10">
    <property type="entry name" value="Winged helix-like DNA-binding domain superfamily/Winged helix DNA-binding domain"/>
    <property type="match status" value="1"/>
</dbReference>
<evidence type="ECO:0000256" key="3">
    <source>
        <dbReference type="ARBA" id="ARBA00023163"/>
    </source>
</evidence>
<evidence type="ECO:0000313" key="6">
    <source>
        <dbReference type="Proteomes" id="UP001156882"/>
    </source>
</evidence>
<keyword evidence="1" id="KW-0805">Transcription regulation</keyword>
<dbReference type="SUPFAM" id="SSF51206">
    <property type="entry name" value="cAMP-binding domain-like"/>
    <property type="match status" value="1"/>
</dbReference>
<sequence>MQILSLHLAGDLVDLQNSLLGLAHHSVQALTSVTVAWIPSSQLMALAEAHPPVARALWTDTFVNASISHEWLLNLGRRTARQRIAHLFCELALRERAIGETSHYHVPLNQDQIAATTGITVVHVNRTLQGMRADGLIRLVVNKLSILDWAALKRAGDFNSAYLHLKDSVALERQMAA</sequence>
<evidence type="ECO:0000259" key="4">
    <source>
        <dbReference type="PROSITE" id="PS51063"/>
    </source>
</evidence>
<protein>
    <recommendedName>
        <fullName evidence="4">HTH crp-type domain-containing protein</fullName>
    </recommendedName>
</protein>
<name>A0ABQ6CNS1_9HYPH</name>
<dbReference type="Pfam" id="PF13545">
    <property type="entry name" value="HTH_Crp_2"/>
    <property type="match status" value="1"/>
</dbReference>
<feature type="domain" description="HTH crp-type" evidence="4">
    <location>
        <begin position="78"/>
        <end position="150"/>
    </location>
</feature>
<dbReference type="PROSITE" id="PS51063">
    <property type="entry name" value="HTH_CRP_2"/>
    <property type="match status" value="1"/>
</dbReference>
<dbReference type="InterPro" id="IPR018490">
    <property type="entry name" value="cNMP-bd_dom_sf"/>
</dbReference>
<accession>A0ABQ6CNS1</accession>
<organism evidence="5 6">
    <name type="scientific">Labrys miyagiensis</name>
    <dbReference type="NCBI Taxonomy" id="346912"/>
    <lineage>
        <taxon>Bacteria</taxon>
        <taxon>Pseudomonadati</taxon>
        <taxon>Pseudomonadota</taxon>
        <taxon>Alphaproteobacteria</taxon>
        <taxon>Hyphomicrobiales</taxon>
        <taxon>Xanthobacteraceae</taxon>
        <taxon>Labrys</taxon>
    </lineage>
</organism>
<dbReference type="InterPro" id="IPR012318">
    <property type="entry name" value="HTH_CRP"/>
</dbReference>